<dbReference type="Pfam" id="PF01042">
    <property type="entry name" value="Ribonuc_L-PSP"/>
    <property type="match status" value="1"/>
</dbReference>
<comment type="caution">
    <text evidence="2">The sequence shown here is derived from an EMBL/GenBank/DDBJ whole genome shotgun (WGS) entry which is preliminary data.</text>
</comment>
<evidence type="ECO:0000256" key="1">
    <source>
        <dbReference type="ARBA" id="ARBA00010552"/>
    </source>
</evidence>
<dbReference type="InterPro" id="IPR006175">
    <property type="entry name" value="YjgF/YER057c/UK114"/>
</dbReference>
<dbReference type="PANTHER" id="PTHR11803:SF58">
    <property type="entry name" value="PROTEIN HMF1-RELATED"/>
    <property type="match status" value="1"/>
</dbReference>
<dbReference type="EMBL" id="APQO01000004">
    <property type="protein sequence ID" value="EOQ75329.1"/>
    <property type="molecule type" value="Genomic_DNA"/>
</dbReference>
<organism evidence="2 3">
    <name type="scientific">Acinetobacter lactucae</name>
    <dbReference type="NCBI Taxonomy" id="1785128"/>
    <lineage>
        <taxon>Bacteria</taxon>
        <taxon>Pseudomonadati</taxon>
        <taxon>Pseudomonadota</taxon>
        <taxon>Gammaproteobacteria</taxon>
        <taxon>Moraxellales</taxon>
        <taxon>Moraxellaceae</taxon>
        <taxon>Acinetobacter</taxon>
        <taxon>Acinetobacter calcoaceticus/baumannii complex</taxon>
    </lineage>
</organism>
<dbReference type="PANTHER" id="PTHR11803">
    <property type="entry name" value="2-IMINOBUTANOATE/2-IMINOPROPANOATE DEAMINASE RIDA"/>
    <property type="match status" value="1"/>
</dbReference>
<dbReference type="GO" id="GO:0005829">
    <property type="term" value="C:cytosol"/>
    <property type="evidence" value="ECO:0007669"/>
    <property type="project" value="TreeGrafter"/>
</dbReference>
<name>R8Z1A6_9GAMM</name>
<reference evidence="2 3" key="1">
    <citation type="submission" date="2013-02" db="EMBL/GenBank/DDBJ databases">
        <title>The Genome Sequence of Acinetobacter pittii ANC 4052.</title>
        <authorList>
            <consortium name="The Broad Institute Genome Sequencing Platform"/>
            <consortium name="The Broad Institute Genome Sequencing Center for Infectious Disease"/>
            <person name="Cerqueira G."/>
            <person name="Feldgarden M."/>
            <person name="Courvalin P."/>
            <person name="Perichon B."/>
            <person name="Grillot-Courvalin C."/>
            <person name="Clermont D."/>
            <person name="Rocha E."/>
            <person name="Yoon E.-J."/>
            <person name="Nemec A."/>
            <person name="Walker B."/>
            <person name="Young S.K."/>
            <person name="Zeng Q."/>
            <person name="Gargeya S."/>
            <person name="Fitzgerald M."/>
            <person name="Haas B."/>
            <person name="Abouelleil A."/>
            <person name="Alvarado L."/>
            <person name="Arachchi H.M."/>
            <person name="Berlin A.M."/>
            <person name="Chapman S.B."/>
            <person name="Dewar J."/>
            <person name="Goldberg J."/>
            <person name="Griggs A."/>
            <person name="Gujja S."/>
            <person name="Hansen M."/>
            <person name="Howarth C."/>
            <person name="Imamovic A."/>
            <person name="Larimer J."/>
            <person name="McCowan C."/>
            <person name="Murphy C."/>
            <person name="Neiman D."/>
            <person name="Pearson M."/>
            <person name="Priest M."/>
            <person name="Roberts A."/>
            <person name="Saif S."/>
            <person name="Shea T."/>
            <person name="Sisk P."/>
            <person name="Sykes S."/>
            <person name="Wortman J."/>
            <person name="Nusbaum C."/>
            <person name="Birren B."/>
        </authorList>
    </citation>
    <scope>NUCLEOTIDE SEQUENCE [LARGE SCALE GENOMIC DNA]</scope>
    <source>
        <strain evidence="2 3">ANC 4052</strain>
    </source>
</reference>
<protein>
    <recommendedName>
        <fullName evidence="4">YjgF family translation initiation inhibitor</fullName>
    </recommendedName>
</protein>
<dbReference type="HOGENOM" id="CLU_100715_4_3_6"/>
<dbReference type="CDD" id="cd00448">
    <property type="entry name" value="YjgF_YER057c_UK114_family"/>
    <property type="match status" value="1"/>
</dbReference>
<gene>
    <name evidence="2" type="ORF">F929_01466</name>
</gene>
<dbReference type="Proteomes" id="UP000013986">
    <property type="component" value="Unassembled WGS sequence"/>
</dbReference>
<evidence type="ECO:0000313" key="2">
    <source>
        <dbReference type="EMBL" id="EOQ75329.1"/>
    </source>
</evidence>
<accession>R8Z1A6</accession>
<dbReference type="AlphaFoldDB" id="R8Z1A6"/>
<sequence length="136" mass="15112">MSQETFKIINPSTLYDPTPNGYSHVAVVESFKNIIHVAGQGGENSKGELSPSFEEQANQVFDNIQHALNAANAELSNIAVLRVLVVDHSVEKHQILIKIMQNLWKNHPFPACTLIPVPRLALEHMLIEVEATAYTE</sequence>
<dbReference type="GO" id="GO:0019239">
    <property type="term" value="F:deaminase activity"/>
    <property type="evidence" value="ECO:0007669"/>
    <property type="project" value="TreeGrafter"/>
</dbReference>
<dbReference type="InterPro" id="IPR035959">
    <property type="entry name" value="RutC-like_sf"/>
</dbReference>
<dbReference type="SUPFAM" id="SSF55298">
    <property type="entry name" value="YjgF-like"/>
    <property type="match status" value="1"/>
</dbReference>
<dbReference type="RefSeq" id="WP_016144342.1">
    <property type="nucleotide sequence ID" value="NZ_KB976991.1"/>
</dbReference>
<dbReference type="Gene3D" id="3.30.1330.40">
    <property type="entry name" value="RutC-like"/>
    <property type="match status" value="1"/>
</dbReference>
<comment type="similarity">
    <text evidence="1">Belongs to the RutC family.</text>
</comment>
<proteinExistence type="inferred from homology"/>
<dbReference type="OrthoDB" id="573013at2"/>
<evidence type="ECO:0008006" key="4">
    <source>
        <dbReference type="Google" id="ProtNLM"/>
    </source>
</evidence>
<dbReference type="PATRIC" id="fig|1217689.3.peg.1435"/>
<evidence type="ECO:0000313" key="3">
    <source>
        <dbReference type="Proteomes" id="UP000013986"/>
    </source>
</evidence>